<dbReference type="InterPro" id="IPR020806">
    <property type="entry name" value="PKS_PP-bd"/>
</dbReference>
<dbReference type="PROSITE" id="PS52019">
    <property type="entry name" value="PKS_MFAS_DH"/>
    <property type="match status" value="1"/>
</dbReference>
<dbReference type="Pfam" id="PF00698">
    <property type="entry name" value="Acyl_transf_1"/>
    <property type="match status" value="2"/>
</dbReference>
<dbReference type="FunFam" id="1.10.1200.10:FF:000007">
    <property type="entry name" value="Probable polyketide synthase pks17"/>
    <property type="match status" value="1"/>
</dbReference>
<dbReference type="GO" id="GO:0031177">
    <property type="term" value="F:phosphopantetheine binding"/>
    <property type="evidence" value="ECO:0007669"/>
    <property type="project" value="InterPro"/>
</dbReference>
<keyword evidence="16" id="KW-1185">Reference proteome</keyword>
<dbReference type="SMART" id="SM00825">
    <property type="entry name" value="PKS_KS"/>
    <property type="match status" value="2"/>
</dbReference>
<dbReference type="InterPro" id="IPR016036">
    <property type="entry name" value="Malonyl_transacylase_ACP-bd"/>
</dbReference>
<comment type="cofactor">
    <cofactor evidence="1">
        <name>pantetheine 4'-phosphate</name>
        <dbReference type="ChEBI" id="CHEBI:47942"/>
    </cofactor>
</comment>
<dbReference type="GO" id="GO:0033068">
    <property type="term" value="P:macrolide biosynthetic process"/>
    <property type="evidence" value="ECO:0007669"/>
    <property type="project" value="UniProtKB-ARBA"/>
</dbReference>
<dbReference type="SUPFAM" id="SSF53901">
    <property type="entry name" value="Thiolase-like"/>
    <property type="match status" value="2"/>
</dbReference>
<dbReference type="SUPFAM" id="SSF47336">
    <property type="entry name" value="ACP-like"/>
    <property type="match status" value="2"/>
</dbReference>
<dbReference type="Gene3D" id="3.30.70.3290">
    <property type="match status" value="2"/>
</dbReference>
<dbReference type="Pfam" id="PF00109">
    <property type="entry name" value="ketoacyl-synt"/>
    <property type="match status" value="2"/>
</dbReference>
<dbReference type="PROSITE" id="PS50075">
    <property type="entry name" value="CARRIER"/>
    <property type="match status" value="2"/>
</dbReference>
<dbReference type="InterPro" id="IPR049552">
    <property type="entry name" value="PKS_DH_N"/>
</dbReference>
<dbReference type="InterPro" id="IPR018201">
    <property type="entry name" value="Ketoacyl_synth_AS"/>
</dbReference>
<dbReference type="GO" id="GO:0004315">
    <property type="term" value="F:3-oxoacyl-[acyl-carrier-protein] synthase activity"/>
    <property type="evidence" value="ECO:0007669"/>
    <property type="project" value="InterPro"/>
</dbReference>
<accession>A0A290Z635</accession>
<dbReference type="InterPro" id="IPR020807">
    <property type="entry name" value="PKS_DH"/>
</dbReference>
<dbReference type="PROSITE" id="PS00606">
    <property type="entry name" value="KS3_1"/>
    <property type="match status" value="2"/>
</dbReference>
<evidence type="ECO:0000256" key="2">
    <source>
        <dbReference type="ARBA" id="ARBA00004792"/>
    </source>
</evidence>
<evidence type="ECO:0000256" key="5">
    <source>
        <dbReference type="ARBA" id="ARBA00022679"/>
    </source>
</evidence>
<dbReference type="KEGG" id="apre:CNX65_15350"/>
<evidence type="ECO:0000256" key="6">
    <source>
        <dbReference type="ARBA" id="ARBA00022737"/>
    </source>
</evidence>
<feature type="compositionally biased region" description="Basic and acidic residues" evidence="11">
    <location>
        <begin position="1624"/>
        <end position="1636"/>
    </location>
</feature>
<dbReference type="InterPro" id="IPR014030">
    <property type="entry name" value="Ketoacyl_synth_N"/>
</dbReference>
<dbReference type="Gene3D" id="1.10.1200.10">
    <property type="entry name" value="ACP-like"/>
    <property type="match status" value="2"/>
</dbReference>
<keyword evidence="8" id="KW-0511">Multifunctional enzyme</keyword>
<dbReference type="SUPFAM" id="SSF55048">
    <property type="entry name" value="Probable ACP-binding domain of malonyl-CoA ACP transacylase"/>
    <property type="match status" value="2"/>
</dbReference>
<evidence type="ECO:0000256" key="11">
    <source>
        <dbReference type="SAM" id="MobiDB-lite"/>
    </source>
</evidence>
<keyword evidence="3" id="KW-0596">Phosphopantetheine</keyword>
<dbReference type="SMART" id="SM00823">
    <property type="entry name" value="PKS_PP"/>
    <property type="match status" value="2"/>
</dbReference>
<dbReference type="InterPro" id="IPR009081">
    <property type="entry name" value="PP-bd_ACP"/>
</dbReference>
<dbReference type="SMART" id="SM01294">
    <property type="entry name" value="PKS_PP_betabranch"/>
    <property type="match status" value="2"/>
</dbReference>
<proteinExistence type="predicted"/>
<dbReference type="Pfam" id="PF08659">
    <property type="entry name" value="KR"/>
    <property type="match status" value="1"/>
</dbReference>
<name>A0A290Z635_9PSEU</name>
<dbReference type="PANTHER" id="PTHR43775:SF51">
    <property type="entry name" value="INACTIVE PHENOLPHTHIOCEROL SYNTHESIS POLYKETIDE SYNTHASE TYPE I PKS1-RELATED"/>
    <property type="match status" value="1"/>
</dbReference>
<dbReference type="Gene3D" id="3.40.47.10">
    <property type="match status" value="2"/>
</dbReference>
<evidence type="ECO:0000256" key="9">
    <source>
        <dbReference type="ARBA" id="ARBA00023315"/>
    </source>
</evidence>
<feature type="region of interest" description="N-terminal hotdog fold" evidence="10">
    <location>
        <begin position="885"/>
        <end position="1005"/>
    </location>
</feature>
<dbReference type="SMART" id="SM00827">
    <property type="entry name" value="PKS_AT"/>
    <property type="match status" value="2"/>
</dbReference>
<dbReference type="Pfam" id="PF08990">
    <property type="entry name" value="Docking"/>
    <property type="match status" value="1"/>
</dbReference>
<evidence type="ECO:0000259" key="13">
    <source>
        <dbReference type="PROSITE" id="PS52004"/>
    </source>
</evidence>
<evidence type="ECO:0000256" key="1">
    <source>
        <dbReference type="ARBA" id="ARBA00001957"/>
    </source>
</evidence>
<feature type="region of interest" description="Disordered" evidence="11">
    <location>
        <begin position="1624"/>
        <end position="1644"/>
    </location>
</feature>
<dbReference type="Pfam" id="PF16197">
    <property type="entry name" value="KAsynt_C_assoc"/>
    <property type="match status" value="2"/>
</dbReference>
<keyword evidence="7" id="KW-0045">Antibiotic biosynthesis</keyword>
<dbReference type="InterPro" id="IPR016039">
    <property type="entry name" value="Thiolase-like"/>
</dbReference>
<dbReference type="Pfam" id="PF14765">
    <property type="entry name" value="PS-DH"/>
    <property type="match status" value="1"/>
</dbReference>
<evidence type="ECO:0000313" key="16">
    <source>
        <dbReference type="Proteomes" id="UP000218505"/>
    </source>
</evidence>
<keyword evidence="6" id="KW-0677">Repeat</keyword>
<sequence length="2641" mass="276678">MTAPQDKIVTALRASLKEAERLRRHNRELVAAAEEPVAIVAMSCRFPGGVRSPEQLWDLLVDEADVLADLPADRGWGAGEAGGARRGGFLDGAADFDPAFFEISPREALAMDPQQRLLLEITWEVLERAGIDPRALRGSSTGVFAGVMNNEYGSRLRAVPSGVLGYLGNGSAGSVASGRVSYAFGFEGPTLTVDTACSSSLVALHLAARSLRGGECSLALAAGVTVMATPGTFAEFGRQGALAPDGRCKAFADAADGTGLSEGAGVLLLERLSDARRNGHPVLAVVRGSAVNSDGASNGLTAPSGPAQQRMIRQALASARLTADQVDVVEAHGTGTRLGDPIEAQALLATYGVGRVRPLLLGSVKSNLGHAQAAAGVAGVIKMVLALRRGFLPRTLHVDAPSSRVDWSAGKVELLTEGRSWPETGAPRRAGVSSFGVSGTNAHVILEAAPEADIAEQDARTPTAEPVPLPVVLSARSADALRAQARLLRSAAPGAPLADLAFSLATTRAVLEHRAVLTARDRDELARGLDTVADGGSAAVANPDARLGFLFSGQGSQRVGMGRGLAARFPVFAEAFDEVCGHFGGLRDVAWDSDRLHRTEFAQPALFAFQVALVRLLDSWGVRPDVLLGHSIGGLTAAHVAGLWSLGDACRVVAARGRLMQSLPSGGAMAAVEAAEDEVTPLLTAEVGIAAVNGPTSVVVSGEQAGVDRVVAALTARGRRTKSLRVSHAFHSHLLEPVLAEFGEVLAGVRFHTPGRQVVSDRTGLLAGEELRTPDHWVRHARDTVRFADAVTTAEAEGVTAFLEIGPDGALTASAGRTARSALAVPASRADRPEDHTLLTALARLHAHGVPVDWRPLFPGARRVDLPTYPFQRQRYWLRDTAARSTLTGAIAVADRDSHVFTGALGLADQPWLREHALRGRVIAPGAALVDLVLQAAARTTTPRVHDLVLETPLAVPEEGVVELQLTAAEPDRDGRRAVALHARQDGGPWTRHATGSLTEEQPPEPTDPTWPPQGAEPADLAGLYERFAEHGIDHGPLFRGVRAAWTRGDEVFAEVVLPHGDGEGHALHPALFDAALHPAALAERAGGGLPFAWRGVSAHSAGATALRVRVVPSDAGGVAITATDDRARPVLTIDSLVARPLPTEHGSLLAVRWRPIDPVAASDGGQGVDRTGVVVEELPPGGGSAQEVRAATGRALRLVRDWLAEDRPERLVLVTRRAVAAGPDEEPDLTNAAVWGLVRSAQTEHPGRFQLVDLDEGSTPPDTAEPQVAVRDGVVLAPVLVRPGDAEPSRRPRDPARTALITGGTGGLGLLVARHLVARHGVQDLVLLSRTGAPTSVDGARVRVLPCDVADRTALAAALAEAGPVDLVVHAAGVLDDGVVTALTPDRLDRVLRAKVDGALNLRELTDERAELVLFSSASGVLGGAGQANYAAANAFLDALAHTCRAQGRRATALAWGLWEHGGMAGGLGATDLARITGGGADALTAEQGLALLDLALDADHPALVPIALDLAALDRAARRGAAPHPLLRDLVRVPQPRRTGTAAPRPVAPADPLSLVLTEVAAVLGHADPAAIDPHRPFKELGFDSLTAIELRNQLNTALGARLPATLVFDHPSPAALAEHLRGRADDGAGERSSRARPSVTDADDPIAVVAMSCRYPGGVTTPEGLWDLVADGRDAITPFPSDRGWDLESLHHPDPDHRGTSYVREGGFLHDAAEFDAEFFGISPREALAMDPQQRLLLEITWELLERAGIDPRSARGTRTGVFTGLMHHDYAARLHAVPEDLEGFLGSGNAGSVASGRIAYALGLEGPALTVDTACSSSLVALHLAAQAVRRGECASAIAAGVTVMATPGAFVDFSRQRGLAPDGRCKSFADAADGTAWGEGAGAVLVERLSDARRLGHPVLAVLRGSAVNSDGASNGLTAPNGPAQQRVIRQALATAGLEPRDVDAVEAHGTGTALGDPIEAQAILATYGRDRDRPLWLGSVKSNLGHTQAAAGIAGVIKVVQAMRHGLLPATLHVDEPSSHVDWTAGQVALLTEARPWPRGERPRRAAVSSFGISGTNAHVVLEEPAEDHDPGPEREPGAGGPAPVLLSARTERALREQAARHLRVADRDPADLALSSATTRATFPHRAVIVATDRAELARGLEAVAAGVPAAHVRTGSPQPGGLGLLFSGQGSQRVGMGRGLAARFPVFAEAFDEVCARFGPLRDLVWGDPGPLDRTEHAQPALFAFEVALFRLLESFGVRPDVLLGHSIGELAAAHVAGLWSLGDACRVVAARGRLMQSLPSGGAMAAVEAAEDEVTPLLTAEVGIAAVNGPSALVVSGARAEVDRIAAVLRERGRRTTRLRVSHAFHSPLVEPVLTEFREVLDGVDFLAPTTPLASALTGVVDDERVRTPEHWVRHVREAVRFADAVAAARASGATAFAEVGPDGALCAATRGATALLRADRPEVATLLTGLGALHARGVAVDWPQVLAGVPARRVDLPTYPFQRKRFWLDATPPTTDLPALAERLGLAPDEPWQAVLPKLEAALSPTPPEVPDAVERTDLRQRLDALDPDEGDREVLELLRATIAAVLGHDSPDQVGPEADLLDLGFASLSAVELSTRLGAATGLELPPTLVFDHATPIELMRHLRVELTTR</sequence>
<comment type="pathway">
    <text evidence="2">Antibiotic biosynthesis.</text>
</comment>
<reference evidence="15" key="1">
    <citation type="submission" date="2017-09" db="EMBL/GenBank/DDBJ databases">
        <title>Complete Genome Sequence of ansamitocin-producing Bacterium Actinosynnema pretiosum X47.</title>
        <authorList>
            <person name="Cao G."/>
            <person name="Zong G."/>
            <person name="Zhong C."/>
            <person name="Fu J."/>
        </authorList>
    </citation>
    <scope>NUCLEOTIDE SEQUENCE [LARGE SCALE GENOMIC DNA]</scope>
    <source>
        <strain evidence="15">X47</strain>
    </source>
</reference>
<feature type="region of interest" description="Disordered" evidence="11">
    <location>
        <begin position="985"/>
        <end position="1017"/>
    </location>
</feature>
<dbReference type="CDD" id="cd08956">
    <property type="entry name" value="KR_3_FAS_SDR_x"/>
    <property type="match status" value="1"/>
</dbReference>
<dbReference type="InterPro" id="IPR055123">
    <property type="entry name" value="SpnB-like_Rossmann"/>
</dbReference>
<dbReference type="CDD" id="cd00833">
    <property type="entry name" value="PKS"/>
    <property type="match status" value="2"/>
</dbReference>
<feature type="region of interest" description="C-terminal hotdog fold" evidence="10">
    <location>
        <begin position="1016"/>
        <end position="1185"/>
    </location>
</feature>
<dbReference type="PRINTS" id="PR00081">
    <property type="entry name" value="GDHRDH"/>
</dbReference>
<dbReference type="InterPro" id="IPR049551">
    <property type="entry name" value="PKS_DH_C"/>
</dbReference>
<feature type="domain" description="Ketosynthase family 3 (KS3)" evidence="13">
    <location>
        <begin position="34"/>
        <end position="448"/>
    </location>
</feature>
<dbReference type="PANTHER" id="PTHR43775">
    <property type="entry name" value="FATTY ACID SYNTHASE"/>
    <property type="match status" value="1"/>
</dbReference>
<evidence type="ECO:0000259" key="12">
    <source>
        <dbReference type="PROSITE" id="PS50075"/>
    </source>
</evidence>
<dbReference type="Pfam" id="PF22953">
    <property type="entry name" value="SpnB_Rossmann"/>
    <property type="match status" value="1"/>
</dbReference>
<evidence type="ECO:0000256" key="10">
    <source>
        <dbReference type="PROSITE-ProRule" id="PRU01363"/>
    </source>
</evidence>
<dbReference type="InterPro" id="IPR032821">
    <property type="entry name" value="PKS_assoc"/>
</dbReference>
<dbReference type="SMART" id="SM00826">
    <property type="entry name" value="PKS_DH"/>
    <property type="match status" value="1"/>
</dbReference>
<dbReference type="Gene3D" id="3.40.366.10">
    <property type="entry name" value="Malonyl-Coenzyme A Acyl Carrier Protein, domain 2"/>
    <property type="match status" value="2"/>
</dbReference>
<dbReference type="Pfam" id="PF21089">
    <property type="entry name" value="PKS_DH_N"/>
    <property type="match status" value="1"/>
</dbReference>
<dbReference type="InterPro" id="IPR013968">
    <property type="entry name" value="PKS_KR"/>
</dbReference>
<feature type="domain" description="PKS/mFAS DH" evidence="14">
    <location>
        <begin position="885"/>
        <end position="1185"/>
    </location>
</feature>
<dbReference type="PROSITE" id="PS00012">
    <property type="entry name" value="PHOSPHOPANTETHEINE"/>
    <property type="match status" value="1"/>
</dbReference>
<dbReference type="InterPro" id="IPR057326">
    <property type="entry name" value="KR_dom"/>
</dbReference>
<dbReference type="EMBL" id="CP023445">
    <property type="protein sequence ID" value="ATE54497.1"/>
    <property type="molecule type" value="Genomic_DNA"/>
</dbReference>
<feature type="active site" description="Proton acceptor; for dehydratase activity" evidence="10">
    <location>
        <position position="916"/>
    </location>
</feature>
<keyword evidence="9" id="KW-0012">Acyltransferase</keyword>
<organism evidence="15 16">
    <name type="scientific">Actinosynnema pretiosum</name>
    <dbReference type="NCBI Taxonomy" id="42197"/>
    <lineage>
        <taxon>Bacteria</taxon>
        <taxon>Bacillati</taxon>
        <taxon>Actinomycetota</taxon>
        <taxon>Actinomycetes</taxon>
        <taxon>Pseudonocardiales</taxon>
        <taxon>Pseudonocardiaceae</taxon>
        <taxon>Actinosynnema</taxon>
    </lineage>
</organism>
<dbReference type="Gene3D" id="3.40.50.720">
    <property type="entry name" value="NAD(P)-binding Rossmann-like Domain"/>
    <property type="match status" value="1"/>
</dbReference>
<dbReference type="InterPro" id="IPR020841">
    <property type="entry name" value="PKS_Beta-ketoAc_synthase_dom"/>
</dbReference>
<keyword evidence="5" id="KW-0808">Transferase</keyword>
<dbReference type="InterPro" id="IPR050091">
    <property type="entry name" value="PKS_NRPS_Biosynth_Enz"/>
</dbReference>
<evidence type="ECO:0000256" key="4">
    <source>
        <dbReference type="ARBA" id="ARBA00022553"/>
    </source>
</evidence>
<dbReference type="Pfam" id="PF02801">
    <property type="entry name" value="Ketoacyl-synt_C"/>
    <property type="match status" value="2"/>
</dbReference>
<dbReference type="InterPro" id="IPR014043">
    <property type="entry name" value="Acyl_transferase_dom"/>
</dbReference>
<evidence type="ECO:0000259" key="14">
    <source>
        <dbReference type="PROSITE" id="PS52019"/>
    </source>
</evidence>
<dbReference type="InterPro" id="IPR014031">
    <property type="entry name" value="Ketoacyl_synth_C"/>
</dbReference>
<dbReference type="InterPro" id="IPR001227">
    <property type="entry name" value="Ac_transferase_dom_sf"/>
</dbReference>
<gene>
    <name evidence="15" type="ORF">CNX65_15350</name>
</gene>
<dbReference type="InterPro" id="IPR036736">
    <property type="entry name" value="ACP-like_sf"/>
</dbReference>
<dbReference type="FunFam" id="3.40.47.10:FF:000019">
    <property type="entry name" value="Polyketide synthase type I"/>
    <property type="match status" value="2"/>
</dbReference>
<dbReference type="PROSITE" id="PS52004">
    <property type="entry name" value="KS3_2"/>
    <property type="match status" value="2"/>
</dbReference>
<dbReference type="InterPro" id="IPR006162">
    <property type="entry name" value="Ppantetheine_attach_site"/>
</dbReference>
<evidence type="ECO:0000313" key="15">
    <source>
        <dbReference type="EMBL" id="ATE54497.1"/>
    </source>
</evidence>
<dbReference type="GO" id="GO:0006633">
    <property type="term" value="P:fatty acid biosynthetic process"/>
    <property type="evidence" value="ECO:0007669"/>
    <property type="project" value="InterPro"/>
</dbReference>
<dbReference type="InterPro" id="IPR015083">
    <property type="entry name" value="NorB/c/GfsB-D-like_docking"/>
</dbReference>
<dbReference type="Gene3D" id="3.10.129.110">
    <property type="entry name" value="Polyketide synthase dehydratase"/>
    <property type="match status" value="1"/>
</dbReference>
<dbReference type="InterPro" id="IPR042104">
    <property type="entry name" value="PKS_dehydratase_sf"/>
</dbReference>
<dbReference type="SMART" id="SM00822">
    <property type="entry name" value="PKS_KR"/>
    <property type="match status" value="1"/>
</dbReference>
<feature type="active site" description="Proton donor; for dehydratase activity" evidence="10">
    <location>
        <position position="1074"/>
    </location>
</feature>
<keyword evidence="4" id="KW-0597">Phosphoprotein</keyword>
<evidence type="ECO:0000256" key="8">
    <source>
        <dbReference type="ARBA" id="ARBA00023268"/>
    </source>
</evidence>
<dbReference type="InterPro" id="IPR036291">
    <property type="entry name" value="NAD(P)-bd_dom_sf"/>
</dbReference>
<dbReference type="SUPFAM" id="SSF52151">
    <property type="entry name" value="FabD/lysophospholipase-like"/>
    <property type="match status" value="2"/>
</dbReference>
<evidence type="ECO:0000256" key="7">
    <source>
        <dbReference type="ARBA" id="ARBA00023194"/>
    </source>
</evidence>
<dbReference type="GO" id="GO:0004312">
    <property type="term" value="F:fatty acid synthase activity"/>
    <property type="evidence" value="ECO:0007669"/>
    <property type="project" value="TreeGrafter"/>
</dbReference>
<dbReference type="InterPro" id="IPR049900">
    <property type="entry name" value="PKS_mFAS_DH"/>
</dbReference>
<feature type="domain" description="Ketosynthase family 3 (KS3)" evidence="13">
    <location>
        <begin position="1646"/>
        <end position="2070"/>
    </location>
</feature>
<evidence type="ECO:0000256" key="3">
    <source>
        <dbReference type="ARBA" id="ARBA00022450"/>
    </source>
</evidence>
<dbReference type="InterPro" id="IPR002347">
    <property type="entry name" value="SDR_fam"/>
</dbReference>
<protein>
    <submittedName>
        <fullName evidence="15">Polyketide synthase</fullName>
    </submittedName>
</protein>
<dbReference type="InterPro" id="IPR016035">
    <property type="entry name" value="Acyl_Trfase/lysoPLipase"/>
</dbReference>
<feature type="domain" description="Carrier" evidence="12">
    <location>
        <begin position="2563"/>
        <end position="2638"/>
    </location>
</feature>
<feature type="domain" description="Carrier" evidence="12">
    <location>
        <begin position="1552"/>
        <end position="1627"/>
    </location>
</feature>
<dbReference type="Proteomes" id="UP000218505">
    <property type="component" value="Chromosome"/>
</dbReference>
<dbReference type="Pfam" id="PF00550">
    <property type="entry name" value="PP-binding"/>
    <property type="match status" value="2"/>
</dbReference>
<dbReference type="SUPFAM" id="SSF51735">
    <property type="entry name" value="NAD(P)-binding Rossmann-fold domains"/>
    <property type="match status" value="2"/>
</dbReference>